<organism evidence="1 2">
    <name type="scientific">Hymenobacter qilianensis</name>
    <dbReference type="NCBI Taxonomy" id="1385715"/>
    <lineage>
        <taxon>Bacteria</taxon>
        <taxon>Pseudomonadati</taxon>
        <taxon>Bacteroidota</taxon>
        <taxon>Cytophagia</taxon>
        <taxon>Cytophagales</taxon>
        <taxon>Hymenobacteraceae</taxon>
        <taxon>Hymenobacter</taxon>
    </lineage>
</organism>
<name>A0A7H0GR90_9BACT</name>
<dbReference type="RefSeq" id="WP_187731122.1">
    <property type="nucleotide sequence ID" value="NZ_BMFN01000001.1"/>
</dbReference>
<protein>
    <submittedName>
        <fullName evidence="1">OsmC family protein</fullName>
    </submittedName>
</protein>
<dbReference type="Gene3D" id="3.30.300.20">
    <property type="match status" value="1"/>
</dbReference>
<dbReference type="KEGG" id="hqi:H9L05_11460"/>
<sequence>MADASVKSVLVKVGSDALLADVQAGRHTFVLDEPEGVGGEDRGPTPYDMLLAALGACTAITLRLYADQKKWPLEAIEVRLRHQRVHRTDCDKCEQEGQMLEEVEKELRLVGPLTPEQRQRLEIISQKCPVQKTLMSGLRIRTQLVPESN</sequence>
<dbReference type="InterPro" id="IPR015946">
    <property type="entry name" value="KH_dom-like_a/b"/>
</dbReference>
<dbReference type="Pfam" id="PF02566">
    <property type="entry name" value="OsmC"/>
    <property type="match status" value="1"/>
</dbReference>
<accession>A0A7H0GR90</accession>
<dbReference type="PANTHER" id="PTHR39624:SF2">
    <property type="entry name" value="OSMC-LIKE PROTEIN"/>
    <property type="match status" value="1"/>
</dbReference>
<dbReference type="PANTHER" id="PTHR39624">
    <property type="entry name" value="PROTEIN INVOLVED IN RIMO-MEDIATED BETA-METHYLTHIOLATION OF RIBOSOMAL PROTEIN S12 YCAO"/>
    <property type="match status" value="1"/>
</dbReference>
<proteinExistence type="predicted"/>
<dbReference type="AlphaFoldDB" id="A0A7H0GR90"/>
<evidence type="ECO:0000313" key="1">
    <source>
        <dbReference type="EMBL" id="QNP50806.1"/>
    </source>
</evidence>
<gene>
    <name evidence="1" type="ORF">H9L05_11460</name>
</gene>
<dbReference type="InterPro" id="IPR036102">
    <property type="entry name" value="OsmC/Ohrsf"/>
</dbReference>
<dbReference type="InterPro" id="IPR003718">
    <property type="entry name" value="OsmC/Ohr_fam"/>
</dbReference>
<evidence type="ECO:0000313" key="2">
    <source>
        <dbReference type="Proteomes" id="UP000516093"/>
    </source>
</evidence>
<dbReference type="Proteomes" id="UP000516093">
    <property type="component" value="Chromosome"/>
</dbReference>
<dbReference type="SUPFAM" id="SSF82784">
    <property type="entry name" value="OsmC-like"/>
    <property type="match status" value="1"/>
</dbReference>
<reference evidence="1 2" key="1">
    <citation type="submission" date="2020-08" db="EMBL/GenBank/DDBJ databases">
        <title>Genome sequence of Hymenobacter qilianensis JCM 19763T.</title>
        <authorList>
            <person name="Hyun D.-W."/>
            <person name="Bae J.-W."/>
        </authorList>
    </citation>
    <scope>NUCLEOTIDE SEQUENCE [LARGE SCALE GENOMIC DNA]</scope>
    <source>
        <strain evidence="1 2">JCM 19763</strain>
    </source>
</reference>
<keyword evidence="2" id="KW-1185">Reference proteome</keyword>
<dbReference type="EMBL" id="CP060784">
    <property type="protein sequence ID" value="QNP50806.1"/>
    <property type="molecule type" value="Genomic_DNA"/>
</dbReference>